<dbReference type="Gene3D" id="3.10.450.50">
    <property type="match status" value="1"/>
</dbReference>
<evidence type="ECO:0000256" key="1">
    <source>
        <dbReference type="SAM" id="SignalP"/>
    </source>
</evidence>
<dbReference type="Proteomes" id="UP000477386">
    <property type="component" value="Unassembled WGS sequence"/>
</dbReference>
<evidence type="ECO:0000313" key="3">
    <source>
        <dbReference type="EMBL" id="NEU69720.1"/>
    </source>
</evidence>
<keyword evidence="1" id="KW-0732">Signal</keyword>
<accession>A0A6M0IN14</accession>
<dbReference type="SUPFAM" id="SSF54427">
    <property type="entry name" value="NTF2-like"/>
    <property type="match status" value="1"/>
</dbReference>
<evidence type="ECO:0000313" key="4">
    <source>
        <dbReference type="Proteomes" id="UP000477386"/>
    </source>
</evidence>
<dbReference type="EMBL" id="JAAGNZ010000002">
    <property type="protein sequence ID" value="NEU69720.1"/>
    <property type="molecule type" value="Genomic_DNA"/>
</dbReference>
<feature type="chain" id="PRO_5026913201" evidence="1">
    <location>
        <begin position="20"/>
        <end position="143"/>
    </location>
</feature>
<dbReference type="RefSeq" id="WP_164042322.1">
    <property type="nucleotide sequence ID" value="NZ_JAAGNZ010000002.1"/>
</dbReference>
<feature type="signal peptide" evidence="1">
    <location>
        <begin position="1"/>
        <end position="19"/>
    </location>
</feature>
<organism evidence="3 4">
    <name type="scientific">Spirosoma agri</name>
    <dbReference type="NCBI Taxonomy" id="1987381"/>
    <lineage>
        <taxon>Bacteria</taxon>
        <taxon>Pseudomonadati</taxon>
        <taxon>Bacteroidota</taxon>
        <taxon>Cytophagia</taxon>
        <taxon>Cytophagales</taxon>
        <taxon>Cytophagaceae</taxon>
        <taxon>Spirosoma</taxon>
    </lineage>
</organism>
<dbReference type="AlphaFoldDB" id="A0A6M0IN14"/>
<reference evidence="3 4" key="1">
    <citation type="submission" date="2020-02" db="EMBL/GenBank/DDBJ databases">
        <title>Draft genome sequence of two Spirosoma agri KCTC 52727 and Spirosoma terrae KCTC 52035.</title>
        <authorList>
            <person name="Rojas J."/>
            <person name="Ambika Manirajan B."/>
            <person name="Ratering S."/>
            <person name="Suarez C."/>
            <person name="Schnell S."/>
        </authorList>
    </citation>
    <scope>NUCLEOTIDE SEQUENCE [LARGE SCALE GENOMIC DNA]</scope>
    <source>
        <strain evidence="3 4">KCTC 52727</strain>
    </source>
</reference>
<evidence type="ECO:0000259" key="2">
    <source>
        <dbReference type="Pfam" id="PF14534"/>
    </source>
</evidence>
<sequence>MKQLFFFSFLILLSIPVFSQQATDRRAILLILKRQTEDWNAGRIDRFMSPYWTSDSLTFVSKAGVTYGYAATLSNYKKRYPTRDSMGTLKFVILQMDFPSPNVAYVIGQWQLNRPKIGDKGGHFTLLWRKVKKRWIIVSDHTS</sequence>
<comment type="caution">
    <text evidence="3">The sequence shown here is derived from an EMBL/GenBank/DDBJ whole genome shotgun (WGS) entry which is preliminary data.</text>
</comment>
<dbReference type="InterPro" id="IPR027843">
    <property type="entry name" value="DUF4440"/>
</dbReference>
<name>A0A6M0IN14_9BACT</name>
<dbReference type="InterPro" id="IPR032710">
    <property type="entry name" value="NTF2-like_dom_sf"/>
</dbReference>
<protein>
    <submittedName>
        <fullName evidence="3">Nuclear transport factor 2 family protein</fullName>
    </submittedName>
</protein>
<feature type="domain" description="DUF4440" evidence="2">
    <location>
        <begin position="31"/>
        <end position="137"/>
    </location>
</feature>
<keyword evidence="4" id="KW-1185">Reference proteome</keyword>
<dbReference type="Pfam" id="PF14534">
    <property type="entry name" value="DUF4440"/>
    <property type="match status" value="1"/>
</dbReference>
<proteinExistence type="predicted"/>
<gene>
    <name evidence="3" type="ORF">GK091_22765</name>
</gene>